<gene>
    <name evidence="2" type="ORF">MW871_08245</name>
</gene>
<dbReference type="EMBL" id="JALNUB010000004">
    <property type="protein sequence ID" value="MCK8141885.1"/>
    <property type="molecule type" value="Genomic_DNA"/>
</dbReference>
<dbReference type="RefSeq" id="WP_210644249.1">
    <property type="nucleotide sequence ID" value="NZ_JALNUB010000004.1"/>
</dbReference>
<accession>A0A9X1XQG0</accession>
<evidence type="ECO:0000256" key="1">
    <source>
        <dbReference type="SAM" id="SignalP"/>
    </source>
</evidence>
<comment type="caution">
    <text evidence="2">The sequence shown here is derived from an EMBL/GenBank/DDBJ whole genome shotgun (WGS) entry which is preliminary data.</text>
</comment>
<protein>
    <submittedName>
        <fullName evidence="2">Uncharacterized protein</fullName>
    </submittedName>
</protein>
<feature type="signal peptide" evidence="1">
    <location>
        <begin position="1"/>
        <end position="32"/>
    </location>
</feature>
<sequence>MQYSSLKINKKTIFTGLMLFVFMLISSTSVSAQTENDFLVDASVTISPSTKKENVSTVSSSNSMNFVLWFMGSKQDPKSSISTEGNNTKKQVIISGTAPNRLLIKAFLKKAVDLDSMIA</sequence>
<feature type="chain" id="PRO_5040829560" evidence="1">
    <location>
        <begin position="33"/>
        <end position="119"/>
    </location>
</feature>
<organism evidence="2 3">
    <name type="scientific">Flavobacterium pygoscelis</name>
    <dbReference type="NCBI Taxonomy" id="2893176"/>
    <lineage>
        <taxon>Bacteria</taxon>
        <taxon>Pseudomonadati</taxon>
        <taxon>Bacteroidota</taxon>
        <taxon>Flavobacteriia</taxon>
        <taxon>Flavobacteriales</taxon>
        <taxon>Flavobacteriaceae</taxon>
        <taxon>Flavobacterium</taxon>
    </lineage>
</organism>
<proteinExistence type="predicted"/>
<name>A0A9X1XQG0_9FLAO</name>
<dbReference type="Proteomes" id="UP001139260">
    <property type="component" value="Unassembled WGS sequence"/>
</dbReference>
<dbReference type="AlphaFoldDB" id="A0A9X1XQG0"/>
<keyword evidence="3" id="KW-1185">Reference proteome</keyword>
<evidence type="ECO:0000313" key="2">
    <source>
        <dbReference type="EMBL" id="MCK8141885.1"/>
    </source>
</evidence>
<keyword evidence="1" id="KW-0732">Signal</keyword>
<reference evidence="2" key="1">
    <citation type="submission" date="2022-04" db="EMBL/GenBank/DDBJ databases">
        <title>Flavobacterium pygoscelis sp. nov. isolated from Chinstrap chick (Pygoscelis antarcticus).</title>
        <authorList>
            <person name="Irgang R."/>
            <person name="Poblete-Morales M."/>
            <person name="Avendano-Herrera R."/>
        </authorList>
    </citation>
    <scope>NUCLEOTIDE SEQUENCE</scope>
    <source>
        <strain evidence="2">I-SCBP12n</strain>
    </source>
</reference>
<evidence type="ECO:0000313" key="3">
    <source>
        <dbReference type="Proteomes" id="UP001139260"/>
    </source>
</evidence>